<name>A0A8X6XY93_9ARAC</name>
<reference evidence="2" key="1">
    <citation type="submission" date="2020-08" db="EMBL/GenBank/DDBJ databases">
        <title>Multicomponent nature underlies the extraordinary mechanical properties of spider dragline silk.</title>
        <authorList>
            <person name="Kono N."/>
            <person name="Nakamura H."/>
            <person name="Mori M."/>
            <person name="Yoshida Y."/>
            <person name="Ohtoshi R."/>
            <person name="Malay A.D."/>
            <person name="Moran D.A.P."/>
            <person name="Tomita M."/>
            <person name="Numata K."/>
            <person name="Arakawa K."/>
        </authorList>
    </citation>
    <scope>NUCLEOTIDE SEQUENCE</scope>
</reference>
<protein>
    <submittedName>
        <fullName evidence="2">Uncharacterized protein</fullName>
    </submittedName>
</protein>
<gene>
    <name evidence="3" type="ORF">TNIN_339671</name>
    <name evidence="2" type="ORF">TNIN_477701</name>
</gene>
<proteinExistence type="predicted"/>
<dbReference type="EMBL" id="BMAV01015248">
    <property type="protein sequence ID" value="GFY64465.1"/>
    <property type="molecule type" value="Genomic_DNA"/>
</dbReference>
<organism evidence="2 4">
    <name type="scientific">Trichonephila inaurata madagascariensis</name>
    <dbReference type="NCBI Taxonomy" id="2747483"/>
    <lineage>
        <taxon>Eukaryota</taxon>
        <taxon>Metazoa</taxon>
        <taxon>Ecdysozoa</taxon>
        <taxon>Arthropoda</taxon>
        <taxon>Chelicerata</taxon>
        <taxon>Arachnida</taxon>
        <taxon>Araneae</taxon>
        <taxon>Araneomorphae</taxon>
        <taxon>Entelegynae</taxon>
        <taxon>Araneoidea</taxon>
        <taxon>Nephilidae</taxon>
        <taxon>Trichonephila</taxon>
        <taxon>Trichonephila inaurata</taxon>
    </lineage>
</organism>
<evidence type="ECO:0000313" key="2">
    <source>
        <dbReference type="EMBL" id="GFY61551.1"/>
    </source>
</evidence>
<evidence type="ECO:0000313" key="4">
    <source>
        <dbReference type="Proteomes" id="UP000886998"/>
    </source>
</evidence>
<dbReference type="EMBL" id="BMAV01013689">
    <property type="protein sequence ID" value="GFY61551.1"/>
    <property type="molecule type" value="Genomic_DNA"/>
</dbReference>
<dbReference type="AlphaFoldDB" id="A0A8X6XY93"/>
<evidence type="ECO:0000256" key="1">
    <source>
        <dbReference type="SAM" id="MobiDB-lite"/>
    </source>
</evidence>
<evidence type="ECO:0000313" key="3">
    <source>
        <dbReference type="EMBL" id="GFY64465.1"/>
    </source>
</evidence>
<feature type="region of interest" description="Disordered" evidence="1">
    <location>
        <begin position="79"/>
        <end position="98"/>
    </location>
</feature>
<comment type="caution">
    <text evidence="2">The sequence shown here is derived from an EMBL/GenBank/DDBJ whole genome shotgun (WGS) entry which is preliminary data.</text>
</comment>
<keyword evidence="4" id="KW-1185">Reference proteome</keyword>
<dbReference type="Proteomes" id="UP000886998">
    <property type="component" value="Unassembled WGS sequence"/>
</dbReference>
<sequence>MEVPITFRHRVRMYGCTHPLRQTWRGGLLSSSKGSVTQTQASRLNSSQKNMMGSTSTQWRVDCLPRELIRQLFPRVPTTDSSNKVNIPRDIRNSRRARLSQKSDIVLDDHDNEPVTSISPKQTLILVEVSVWIDRHRYRKRWRHWRKLS</sequence>
<dbReference type="OrthoDB" id="6416000at2759"/>
<accession>A0A8X6XY93</accession>